<dbReference type="GO" id="GO:0051537">
    <property type="term" value="F:2 iron, 2 sulfur cluster binding"/>
    <property type="evidence" value="ECO:0007669"/>
    <property type="project" value="UniProtKB-KW"/>
</dbReference>
<dbReference type="NCBIfam" id="TIGR02378">
    <property type="entry name" value="nirD_assim_sml"/>
    <property type="match status" value="1"/>
</dbReference>
<evidence type="ECO:0000313" key="9">
    <source>
        <dbReference type="Proteomes" id="UP000479114"/>
    </source>
</evidence>
<evidence type="ECO:0000259" key="7">
    <source>
        <dbReference type="PROSITE" id="PS51296"/>
    </source>
</evidence>
<dbReference type="KEGG" id="prz:GZH47_17770"/>
<reference evidence="8 9" key="1">
    <citation type="submission" date="2020-02" db="EMBL/GenBank/DDBJ databases">
        <title>Paenibacillus sp. nov., isolated from rhizosphere soil of tomato.</title>
        <authorList>
            <person name="Weon H.-Y."/>
            <person name="Lee S.A."/>
        </authorList>
    </citation>
    <scope>NUCLEOTIDE SEQUENCE [LARGE SCALE GENOMIC DNA]</scope>
    <source>
        <strain evidence="8 9">14171R-81</strain>
    </source>
</reference>
<dbReference type="EMBL" id="CP048286">
    <property type="protein sequence ID" value="QHW32474.1"/>
    <property type="molecule type" value="Genomic_DNA"/>
</dbReference>
<accession>A0A6C0P1V2</accession>
<keyword evidence="2" id="KW-0479">Metal-binding</keyword>
<dbReference type="GO" id="GO:0046872">
    <property type="term" value="F:metal ion binding"/>
    <property type="evidence" value="ECO:0007669"/>
    <property type="project" value="UniProtKB-KW"/>
</dbReference>
<dbReference type="Gene3D" id="2.102.10.10">
    <property type="entry name" value="Rieske [2Fe-2S] iron-sulphur domain"/>
    <property type="match status" value="1"/>
</dbReference>
<evidence type="ECO:0000256" key="3">
    <source>
        <dbReference type="ARBA" id="ARBA00023002"/>
    </source>
</evidence>
<keyword evidence="3" id="KW-0560">Oxidoreductase</keyword>
<dbReference type="Pfam" id="PF00355">
    <property type="entry name" value="Rieske"/>
    <property type="match status" value="1"/>
</dbReference>
<sequence>MGKVIVGHISEFPERSGRVFRMGSLELALFKLSDGTVKAIENRCPHKHGKLSEGIVCDHHVYCPLHDWKIDLHDGIVQAPDQGCVNAYRVEVDGDGEVILFLEDGLEAKVS</sequence>
<dbReference type="CDD" id="cd03530">
    <property type="entry name" value="Rieske_NirD_small_Bacillus"/>
    <property type="match status" value="1"/>
</dbReference>
<dbReference type="InterPro" id="IPR017941">
    <property type="entry name" value="Rieske_2Fe-2S"/>
</dbReference>
<dbReference type="RefSeq" id="WP_162642240.1">
    <property type="nucleotide sequence ID" value="NZ_CP048286.1"/>
</dbReference>
<organism evidence="8 9">
    <name type="scientific">Paenibacillus rhizovicinus</name>
    <dbReference type="NCBI Taxonomy" id="2704463"/>
    <lineage>
        <taxon>Bacteria</taxon>
        <taxon>Bacillati</taxon>
        <taxon>Bacillota</taxon>
        <taxon>Bacilli</taxon>
        <taxon>Bacillales</taxon>
        <taxon>Paenibacillaceae</taxon>
        <taxon>Paenibacillus</taxon>
    </lineage>
</organism>
<feature type="domain" description="Rieske" evidence="7">
    <location>
        <begin position="4"/>
        <end position="99"/>
    </location>
</feature>
<keyword evidence="4" id="KW-0408">Iron</keyword>
<dbReference type="GO" id="GO:0008942">
    <property type="term" value="F:nitrite reductase [NAD(P)H] activity"/>
    <property type="evidence" value="ECO:0007669"/>
    <property type="project" value="InterPro"/>
</dbReference>
<gene>
    <name evidence="8" type="primary">nirD</name>
    <name evidence="8" type="ORF">GZH47_17770</name>
</gene>
<keyword evidence="6" id="KW-0534">Nitrate assimilation</keyword>
<evidence type="ECO:0000313" key="8">
    <source>
        <dbReference type="EMBL" id="QHW32474.1"/>
    </source>
</evidence>
<evidence type="ECO:0000256" key="5">
    <source>
        <dbReference type="ARBA" id="ARBA00023014"/>
    </source>
</evidence>
<dbReference type="GO" id="GO:0016705">
    <property type="term" value="F:oxidoreductase activity, acting on paired donors, with incorporation or reduction of molecular oxygen"/>
    <property type="evidence" value="ECO:0007669"/>
    <property type="project" value="UniProtKB-ARBA"/>
</dbReference>
<keyword evidence="9" id="KW-1185">Reference proteome</keyword>
<evidence type="ECO:0000256" key="6">
    <source>
        <dbReference type="ARBA" id="ARBA00023063"/>
    </source>
</evidence>
<proteinExistence type="predicted"/>
<dbReference type="InterPro" id="IPR012748">
    <property type="entry name" value="Rieske-like_NirD"/>
</dbReference>
<keyword evidence="1" id="KW-0001">2Fe-2S</keyword>
<dbReference type="PANTHER" id="PTHR21496">
    <property type="entry name" value="FERREDOXIN-RELATED"/>
    <property type="match status" value="1"/>
</dbReference>
<dbReference type="Proteomes" id="UP000479114">
    <property type="component" value="Chromosome"/>
</dbReference>
<evidence type="ECO:0000256" key="1">
    <source>
        <dbReference type="ARBA" id="ARBA00022714"/>
    </source>
</evidence>
<evidence type="ECO:0000256" key="2">
    <source>
        <dbReference type="ARBA" id="ARBA00022723"/>
    </source>
</evidence>
<evidence type="ECO:0000256" key="4">
    <source>
        <dbReference type="ARBA" id="ARBA00023004"/>
    </source>
</evidence>
<dbReference type="PANTHER" id="PTHR21496:SF23">
    <property type="entry name" value="3-PHENYLPROPIONATE_CINNAMIC ACID DIOXYGENASE FERREDOXIN SUBUNIT"/>
    <property type="match status" value="1"/>
</dbReference>
<dbReference type="GO" id="GO:0004497">
    <property type="term" value="F:monooxygenase activity"/>
    <property type="evidence" value="ECO:0007669"/>
    <property type="project" value="UniProtKB-ARBA"/>
</dbReference>
<dbReference type="PROSITE" id="PS51296">
    <property type="entry name" value="RIESKE"/>
    <property type="match status" value="1"/>
</dbReference>
<keyword evidence="5" id="KW-0411">Iron-sulfur</keyword>
<dbReference type="SUPFAM" id="SSF50022">
    <property type="entry name" value="ISP domain"/>
    <property type="match status" value="1"/>
</dbReference>
<dbReference type="GO" id="GO:0042128">
    <property type="term" value="P:nitrate assimilation"/>
    <property type="evidence" value="ECO:0007669"/>
    <property type="project" value="UniProtKB-KW"/>
</dbReference>
<name>A0A6C0P1V2_9BACL</name>
<protein>
    <submittedName>
        <fullName evidence="8">Nitrite reductase small subunit NirD</fullName>
    </submittedName>
</protein>
<dbReference type="InterPro" id="IPR036922">
    <property type="entry name" value="Rieske_2Fe-2S_sf"/>
</dbReference>
<dbReference type="AlphaFoldDB" id="A0A6C0P1V2"/>